<sequence>MSILDPVRVDDRNSDICYAGGIWSNQGGPNESEGTTKLTRDAGTTATFTFVGTSVAVYGTLPDNKLYGGAIVSTYSLDGGPEKTFSGQTTSVNQYRQQFFRSGTISAGEHKLVIKNVNKDSWYFLDYIEYQPLQSTPDAPPPSQVTPVQNPPAQDTAKNDPTLVPSPTPKTETKVVVVTSQEVVGQSTIQRTLTSTTTSISTPSKSSPSGNSSSFSQSASITAGSISSSGLAGSDSEAGTVDESNASSKSTPIGAIVGGAVGGLVIILVLLFLLLLHRRRKGASITSQPRQTGLVAVPYNVTQDSFNRSSSGETPIYRVISEVRPRTGPSDHLIAGGSLSTMYGSRKDQTTYYSCNNSGTALVSPDRSYTASPSFGAHSGRVGLHRNGPSLSLTSASSQRLSYVSDGVRSGDAYGGIVDQYDSPPDYQTAQTFSQAGLSPIPFNRDVKS</sequence>
<protein>
    <recommendedName>
        <fullName evidence="5">Mid2 domain-containing protein</fullName>
    </recommendedName>
</protein>
<dbReference type="AlphaFoldDB" id="A0A5C3LSC2"/>
<dbReference type="OrthoDB" id="3265734at2759"/>
<evidence type="ECO:0000256" key="1">
    <source>
        <dbReference type="SAM" id="MobiDB-lite"/>
    </source>
</evidence>
<keyword evidence="4" id="KW-1185">Reference proteome</keyword>
<feature type="compositionally biased region" description="Low complexity" evidence="1">
    <location>
        <begin position="189"/>
        <end position="239"/>
    </location>
</feature>
<keyword evidence="2" id="KW-1133">Transmembrane helix</keyword>
<feature type="region of interest" description="Disordered" evidence="1">
    <location>
        <begin position="134"/>
        <end position="174"/>
    </location>
</feature>
<proteinExistence type="predicted"/>
<reference evidence="3 4" key="1">
    <citation type="journal article" date="2019" name="Nat. Ecol. Evol.">
        <title>Megaphylogeny resolves global patterns of mushroom evolution.</title>
        <authorList>
            <person name="Varga T."/>
            <person name="Krizsan K."/>
            <person name="Foldi C."/>
            <person name="Dima B."/>
            <person name="Sanchez-Garcia M."/>
            <person name="Sanchez-Ramirez S."/>
            <person name="Szollosi G.J."/>
            <person name="Szarkandi J.G."/>
            <person name="Papp V."/>
            <person name="Albert L."/>
            <person name="Andreopoulos W."/>
            <person name="Angelini C."/>
            <person name="Antonin V."/>
            <person name="Barry K.W."/>
            <person name="Bougher N.L."/>
            <person name="Buchanan P."/>
            <person name="Buyck B."/>
            <person name="Bense V."/>
            <person name="Catcheside P."/>
            <person name="Chovatia M."/>
            <person name="Cooper J."/>
            <person name="Damon W."/>
            <person name="Desjardin D."/>
            <person name="Finy P."/>
            <person name="Geml J."/>
            <person name="Haridas S."/>
            <person name="Hughes K."/>
            <person name="Justo A."/>
            <person name="Karasinski D."/>
            <person name="Kautmanova I."/>
            <person name="Kiss B."/>
            <person name="Kocsube S."/>
            <person name="Kotiranta H."/>
            <person name="LaButti K.M."/>
            <person name="Lechner B.E."/>
            <person name="Liimatainen K."/>
            <person name="Lipzen A."/>
            <person name="Lukacs Z."/>
            <person name="Mihaltcheva S."/>
            <person name="Morgado L.N."/>
            <person name="Niskanen T."/>
            <person name="Noordeloos M.E."/>
            <person name="Ohm R.A."/>
            <person name="Ortiz-Santana B."/>
            <person name="Ovrebo C."/>
            <person name="Racz N."/>
            <person name="Riley R."/>
            <person name="Savchenko A."/>
            <person name="Shiryaev A."/>
            <person name="Soop K."/>
            <person name="Spirin V."/>
            <person name="Szebenyi C."/>
            <person name="Tomsovsky M."/>
            <person name="Tulloss R.E."/>
            <person name="Uehling J."/>
            <person name="Grigoriev I.V."/>
            <person name="Vagvolgyi C."/>
            <person name="Papp T."/>
            <person name="Martin F.M."/>
            <person name="Miettinen O."/>
            <person name="Hibbett D.S."/>
            <person name="Nagy L.G."/>
        </authorList>
    </citation>
    <scope>NUCLEOTIDE SEQUENCE [LARGE SCALE GENOMIC DNA]</scope>
    <source>
        <strain evidence="3 4">CBS 166.37</strain>
    </source>
</reference>
<gene>
    <name evidence="3" type="ORF">BDQ12DRAFT_737185</name>
</gene>
<dbReference type="Proteomes" id="UP000308652">
    <property type="component" value="Unassembled WGS sequence"/>
</dbReference>
<evidence type="ECO:0000256" key="2">
    <source>
        <dbReference type="SAM" id="Phobius"/>
    </source>
</evidence>
<feature type="region of interest" description="Disordered" evidence="1">
    <location>
        <begin position="415"/>
        <end position="449"/>
    </location>
</feature>
<dbReference type="EMBL" id="ML213616">
    <property type="protein sequence ID" value="TFK36099.1"/>
    <property type="molecule type" value="Genomic_DNA"/>
</dbReference>
<feature type="region of interest" description="Disordered" evidence="1">
    <location>
        <begin position="189"/>
        <end position="250"/>
    </location>
</feature>
<organism evidence="3 4">
    <name type="scientific">Crucibulum laeve</name>
    <dbReference type="NCBI Taxonomy" id="68775"/>
    <lineage>
        <taxon>Eukaryota</taxon>
        <taxon>Fungi</taxon>
        <taxon>Dikarya</taxon>
        <taxon>Basidiomycota</taxon>
        <taxon>Agaricomycotina</taxon>
        <taxon>Agaricomycetes</taxon>
        <taxon>Agaricomycetidae</taxon>
        <taxon>Agaricales</taxon>
        <taxon>Agaricineae</taxon>
        <taxon>Nidulariaceae</taxon>
        <taxon>Crucibulum</taxon>
    </lineage>
</organism>
<name>A0A5C3LSC2_9AGAR</name>
<evidence type="ECO:0000313" key="3">
    <source>
        <dbReference type="EMBL" id="TFK36099.1"/>
    </source>
</evidence>
<accession>A0A5C3LSC2</accession>
<feature type="compositionally biased region" description="Polar residues" evidence="1">
    <location>
        <begin position="426"/>
        <end position="437"/>
    </location>
</feature>
<keyword evidence="2" id="KW-0812">Transmembrane</keyword>
<dbReference type="Gene3D" id="2.60.120.260">
    <property type="entry name" value="Galactose-binding domain-like"/>
    <property type="match status" value="1"/>
</dbReference>
<keyword evidence="2" id="KW-0472">Membrane</keyword>
<evidence type="ECO:0008006" key="5">
    <source>
        <dbReference type="Google" id="ProtNLM"/>
    </source>
</evidence>
<feature type="transmembrane region" description="Helical" evidence="2">
    <location>
        <begin position="253"/>
        <end position="276"/>
    </location>
</feature>
<evidence type="ECO:0000313" key="4">
    <source>
        <dbReference type="Proteomes" id="UP000308652"/>
    </source>
</evidence>